<dbReference type="EMBL" id="PDEM01000016">
    <property type="protein sequence ID" value="PHZ85225.1"/>
    <property type="molecule type" value="Genomic_DNA"/>
</dbReference>
<evidence type="ECO:0000256" key="1">
    <source>
        <dbReference type="ARBA" id="ARBA00001933"/>
    </source>
</evidence>
<dbReference type="InterPro" id="IPR049704">
    <property type="entry name" value="Aminotrans_3_PPA_site"/>
</dbReference>
<dbReference type="InParanoid" id="A0A2G4YSC5"/>
<protein>
    <submittedName>
        <fullName evidence="7">Aspartate aminotransferase family protein</fullName>
    </submittedName>
</protein>
<evidence type="ECO:0000256" key="6">
    <source>
        <dbReference type="RuleBase" id="RU003560"/>
    </source>
</evidence>
<dbReference type="FunFam" id="3.40.640.10:FF:000014">
    <property type="entry name" value="Adenosylmethionine-8-amino-7-oxononanoate aminotransferase, probable"/>
    <property type="match status" value="1"/>
</dbReference>
<dbReference type="GO" id="GO:0008483">
    <property type="term" value="F:transaminase activity"/>
    <property type="evidence" value="ECO:0007669"/>
    <property type="project" value="UniProtKB-KW"/>
</dbReference>
<keyword evidence="5 6" id="KW-0663">Pyridoxal phosphate</keyword>
<evidence type="ECO:0000256" key="4">
    <source>
        <dbReference type="ARBA" id="ARBA00022679"/>
    </source>
</evidence>
<dbReference type="Gene3D" id="3.90.1150.10">
    <property type="entry name" value="Aspartate Aminotransferase, domain 1"/>
    <property type="match status" value="1"/>
</dbReference>
<dbReference type="SUPFAM" id="SSF53383">
    <property type="entry name" value="PLP-dependent transferases"/>
    <property type="match status" value="1"/>
</dbReference>
<dbReference type="CDD" id="cd00610">
    <property type="entry name" value="OAT_like"/>
    <property type="match status" value="1"/>
</dbReference>
<name>A0A2G4YSC5_9PROT</name>
<comment type="caution">
    <text evidence="7">The sequence shown here is derived from an EMBL/GenBank/DDBJ whole genome shotgun (WGS) entry which is preliminary data.</text>
</comment>
<dbReference type="InterPro" id="IPR005814">
    <property type="entry name" value="Aminotrans_3"/>
</dbReference>
<reference evidence="7 8" key="1">
    <citation type="submission" date="2017-10" db="EMBL/GenBank/DDBJ databases">
        <title>Frigbacter circumglobatus gen. nov. sp. nov., isolated from sediment cultured in situ.</title>
        <authorList>
            <person name="Zhao Z."/>
        </authorList>
    </citation>
    <scope>NUCLEOTIDE SEQUENCE [LARGE SCALE GENOMIC DNA]</scope>
    <source>
        <strain evidence="7 8">ZYL</strain>
    </source>
</reference>
<dbReference type="GO" id="GO:0030170">
    <property type="term" value="F:pyridoxal phosphate binding"/>
    <property type="evidence" value="ECO:0007669"/>
    <property type="project" value="InterPro"/>
</dbReference>
<dbReference type="AlphaFoldDB" id="A0A2G4YSC5"/>
<dbReference type="InterPro" id="IPR015422">
    <property type="entry name" value="PyrdxlP-dep_Trfase_small"/>
</dbReference>
<evidence type="ECO:0000256" key="2">
    <source>
        <dbReference type="ARBA" id="ARBA00008954"/>
    </source>
</evidence>
<dbReference type="RefSeq" id="WP_099472113.1">
    <property type="nucleotide sequence ID" value="NZ_CP041025.1"/>
</dbReference>
<gene>
    <name evidence="7" type="ORF">CRD36_07395</name>
</gene>
<proteinExistence type="inferred from homology"/>
<dbReference type="Proteomes" id="UP000229730">
    <property type="component" value="Unassembled WGS sequence"/>
</dbReference>
<evidence type="ECO:0000313" key="7">
    <source>
        <dbReference type="EMBL" id="PHZ85225.1"/>
    </source>
</evidence>
<comment type="cofactor">
    <cofactor evidence="1">
        <name>pyridoxal 5'-phosphate</name>
        <dbReference type="ChEBI" id="CHEBI:597326"/>
    </cofactor>
</comment>
<dbReference type="Pfam" id="PF00202">
    <property type="entry name" value="Aminotran_3"/>
    <property type="match status" value="1"/>
</dbReference>
<evidence type="ECO:0000313" key="8">
    <source>
        <dbReference type="Proteomes" id="UP000229730"/>
    </source>
</evidence>
<dbReference type="Gene3D" id="3.40.640.10">
    <property type="entry name" value="Type I PLP-dependent aspartate aminotransferase-like (Major domain)"/>
    <property type="match status" value="1"/>
</dbReference>
<organism evidence="7 8">
    <name type="scientific">Paremcibacter congregatus</name>
    <dbReference type="NCBI Taxonomy" id="2043170"/>
    <lineage>
        <taxon>Bacteria</taxon>
        <taxon>Pseudomonadati</taxon>
        <taxon>Pseudomonadota</taxon>
        <taxon>Alphaproteobacteria</taxon>
        <taxon>Emcibacterales</taxon>
        <taxon>Emcibacteraceae</taxon>
        <taxon>Paremcibacter</taxon>
    </lineage>
</organism>
<sequence length="460" mass="50577">MMNFNRTTAQWQELDRDHHTHPFSDPKALGEKGTRVITKAEGSYIWDSDDNKILDGMAGLWCVNVGYGRTELIEAADRQMRQLPYYNSFFQTSNPPQIELSRLLSEVTPEGFNHFFFAGSGSEANDTNVRLVRHYWDIKGQPKKKTFISRHNAYHGSTLAATSLGGMGYMHNMGGEGGSLLPGFEHIGQPFWYLEGGDMTPEEFGLMRAQELETKILELGADSVAAFIAEPIQGAGGVIVPPATYWPEIQRICKKYDILLIADEVICGFGRTGNWFGSETMGIKPDLITMAKGLSSGYLPIAAIGMQDDFFAVLNGGGDINHGYTYSGHPVASAVAIANIHYIRDHNLVEKVREDTGPYLHAGLQHLVDSHPIVGEVRGRGLMAGIQLVKDKASRTTFSGDEDAGTVCRDHCFSNNLIMRGVGQSMIISPPLTISRIEIDELLAKAKICLDATGRDFGLM</sequence>
<evidence type="ECO:0000256" key="3">
    <source>
        <dbReference type="ARBA" id="ARBA00022576"/>
    </source>
</evidence>
<dbReference type="InterPro" id="IPR015424">
    <property type="entry name" value="PyrdxlP-dep_Trfase"/>
</dbReference>
<keyword evidence="8" id="KW-1185">Reference proteome</keyword>
<comment type="similarity">
    <text evidence="2 6">Belongs to the class-III pyridoxal-phosphate-dependent aminotransferase family.</text>
</comment>
<evidence type="ECO:0000256" key="5">
    <source>
        <dbReference type="ARBA" id="ARBA00022898"/>
    </source>
</evidence>
<dbReference type="PANTHER" id="PTHR43094">
    <property type="entry name" value="AMINOTRANSFERASE"/>
    <property type="match status" value="1"/>
</dbReference>
<dbReference type="NCBIfam" id="NF005682">
    <property type="entry name" value="PRK07480.1"/>
    <property type="match status" value="1"/>
</dbReference>
<keyword evidence="3 7" id="KW-0032">Aminotransferase</keyword>
<dbReference type="PANTHER" id="PTHR43094:SF1">
    <property type="entry name" value="AMINOTRANSFERASE CLASS-III"/>
    <property type="match status" value="1"/>
</dbReference>
<keyword evidence="4 7" id="KW-0808">Transferase</keyword>
<dbReference type="InterPro" id="IPR015421">
    <property type="entry name" value="PyrdxlP-dep_Trfase_major"/>
</dbReference>
<dbReference type="OrthoDB" id="9801834at2"/>
<dbReference type="PIRSF" id="PIRSF000521">
    <property type="entry name" value="Transaminase_4ab_Lys_Orn"/>
    <property type="match status" value="1"/>
</dbReference>
<accession>A0A2G4YSC5</accession>
<dbReference type="PROSITE" id="PS00600">
    <property type="entry name" value="AA_TRANSFER_CLASS_3"/>
    <property type="match status" value="1"/>
</dbReference>